<sequence>MAKAVYNRRCRQRDARQSKPRPSCTAQTICEGWLLSHEQELEPNIRYSCAWLFRLIYPFVASGRIKGLGKLRYVVEQSIALLHQFRRLAIRWERRLDIHDGLVSLACALIYWRRLIKSRNQRSC</sequence>
<organism evidence="1 2">
    <name type="scientific">Actinoplanes nipponensis</name>
    <dbReference type="NCBI Taxonomy" id="135950"/>
    <lineage>
        <taxon>Bacteria</taxon>
        <taxon>Bacillati</taxon>
        <taxon>Actinomycetota</taxon>
        <taxon>Actinomycetes</taxon>
        <taxon>Micromonosporales</taxon>
        <taxon>Micromonosporaceae</taxon>
        <taxon>Actinoplanes</taxon>
    </lineage>
</organism>
<accession>A0A919MVY0</accession>
<dbReference type="RefSeq" id="WP_239130650.1">
    <property type="nucleotide sequence ID" value="NZ_BAAAYJ010000099.1"/>
</dbReference>
<reference evidence="1" key="1">
    <citation type="submission" date="2021-01" db="EMBL/GenBank/DDBJ databases">
        <title>Whole genome shotgun sequence of Actinoplanes nipponensis NBRC 14063.</title>
        <authorList>
            <person name="Komaki H."/>
            <person name="Tamura T."/>
        </authorList>
    </citation>
    <scope>NUCLEOTIDE SEQUENCE</scope>
    <source>
        <strain evidence="1">NBRC 14063</strain>
    </source>
</reference>
<dbReference type="AlphaFoldDB" id="A0A919MVY0"/>
<comment type="caution">
    <text evidence="1">The sequence shown here is derived from an EMBL/GenBank/DDBJ whole genome shotgun (WGS) entry which is preliminary data.</text>
</comment>
<evidence type="ECO:0000313" key="1">
    <source>
        <dbReference type="EMBL" id="GIE51635.1"/>
    </source>
</evidence>
<evidence type="ECO:0008006" key="3">
    <source>
        <dbReference type="Google" id="ProtNLM"/>
    </source>
</evidence>
<dbReference type="Proteomes" id="UP000647172">
    <property type="component" value="Unassembled WGS sequence"/>
</dbReference>
<dbReference type="EMBL" id="BOMQ01000061">
    <property type="protein sequence ID" value="GIE51635.1"/>
    <property type="molecule type" value="Genomic_DNA"/>
</dbReference>
<proteinExistence type="predicted"/>
<evidence type="ECO:0000313" key="2">
    <source>
        <dbReference type="Proteomes" id="UP000647172"/>
    </source>
</evidence>
<name>A0A919MVY0_9ACTN</name>
<gene>
    <name evidence="1" type="ORF">Ani05nite_51690</name>
</gene>
<keyword evidence="2" id="KW-1185">Reference proteome</keyword>
<protein>
    <recommendedName>
        <fullName evidence="3">Transposase DDE domain-containing protein</fullName>
    </recommendedName>
</protein>